<sequence>MANKKNIIPKISNYLLLEIVIVIIGLLTLNSTVYTVNEINQVVITELGRPIKTVKKREEGS</sequence>
<dbReference type="EMBL" id="LAZR01054112">
    <property type="protein sequence ID" value="KKK79256.1"/>
    <property type="molecule type" value="Genomic_DNA"/>
</dbReference>
<reference evidence="2" key="1">
    <citation type="journal article" date="2015" name="Nature">
        <title>Complex archaea that bridge the gap between prokaryotes and eukaryotes.</title>
        <authorList>
            <person name="Spang A."/>
            <person name="Saw J.H."/>
            <person name="Jorgensen S.L."/>
            <person name="Zaremba-Niedzwiedzka K."/>
            <person name="Martijn J."/>
            <person name="Lind A.E."/>
            <person name="van Eijk R."/>
            <person name="Schleper C."/>
            <person name="Guy L."/>
            <person name="Ettema T.J."/>
        </authorList>
    </citation>
    <scope>NUCLEOTIDE SEQUENCE</scope>
</reference>
<keyword evidence="1" id="KW-1133">Transmembrane helix</keyword>
<dbReference type="AlphaFoldDB" id="A0A0F9B3V5"/>
<feature type="transmembrane region" description="Helical" evidence="1">
    <location>
        <begin position="12"/>
        <end position="29"/>
    </location>
</feature>
<evidence type="ECO:0000313" key="2">
    <source>
        <dbReference type="EMBL" id="KKK79256.1"/>
    </source>
</evidence>
<keyword evidence="1" id="KW-0812">Transmembrane</keyword>
<name>A0A0F9B3V5_9ZZZZ</name>
<gene>
    <name evidence="2" type="ORF">LCGC14_2835330</name>
</gene>
<comment type="caution">
    <text evidence="2">The sequence shown here is derived from an EMBL/GenBank/DDBJ whole genome shotgun (WGS) entry which is preliminary data.</text>
</comment>
<organism evidence="2">
    <name type="scientific">marine sediment metagenome</name>
    <dbReference type="NCBI Taxonomy" id="412755"/>
    <lineage>
        <taxon>unclassified sequences</taxon>
        <taxon>metagenomes</taxon>
        <taxon>ecological metagenomes</taxon>
    </lineage>
</organism>
<evidence type="ECO:0000256" key="1">
    <source>
        <dbReference type="SAM" id="Phobius"/>
    </source>
</evidence>
<accession>A0A0F9B3V5</accession>
<keyword evidence="1" id="KW-0472">Membrane</keyword>
<protein>
    <submittedName>
        <fullName evidence="2">Uncharacterized protein</fullName>
    </submittedName>
</protein>
<proteinExistence type="predicted"/>